<dbReference type="CDD" id="cd06171">
    <property type="entry name" value="Sigma70_r4"/>
    <property type="match status" value="1"/>
</dbReference>
<dbReference type="InterPro" id="IPR036388">
    <property type="entry name" value="WH-like_DNA-bd_sf"/>
</dbReference>
<dbReference type="GO" id="GO:0003677">
    <property type="term" value="F:DNA binding"/>
    <property type="evidence" value="ECO:0007669"/>
    <property type="project" value="InterPro"/>
</dbReference>
<gene>
    <name evidence="7" type="ORF">LQ50_12785</name>
</gene>
<evidence type="ECO:0000259" key="6">
    <source>
        <dbReference type="Pfam" id="PF08281"/>
    </source>
</evidence>
<dbReference type="GO" id="GO:0006352">
    <property type="term" value="P:DNA-templated transcription initiation"/>
    <property type="evidence" value="ECO:0007669"/>
    <property type="project" value="InterPro"/>
</dbReference>
<keyword evidence="2" id="KW-0805">Transcription regulation</keyword>
<dbReference type="PANTHER" id="PTHR43133:SF51">
    <property type="entry name" value="RNA POLYMERASE SIGMA FACTOR"/>
    <property type="match status" value="1"/>
</dbReference>
<sequence>MKQINEVKKAQKGNTISFEKLIIMYKVTMYRVAKSMLSRDEDCADAIQEAILKAFQSIHTLREPTYFKTWLIRILINECRQLIRQRKNLIPFEDLVEPYSNDKGYEKIEIEQMLAPLPEEQRQLLKLFHIEDISVVDLALIYGEPENTIKTKLRRARENMRNVLEKHDKEVPEWTNGNKN</sequence>
<dbReference type="Gene3D" id="1.10.10.10">
    <property type="entry name" value="Winged helix-like DNA-binding domain superfamily/Winged helix DNA-binding domain"/>
    <property type="match status" value="1"/>
</dbReference>
<dbReference type="InterPro" id="IPR013325">
    <property type="entry name" value="RNA_pol_sigma_r2"/>
</dbReference>
<dbReference type="InterPro" id="IPR013324">
    <property type="entry name" value="RNA_pol_sigma_r3/r4-like"/>
</dbReference>
<evidence type="ECO:0000256" key="2">
    <source>
        <dbReference type="ARBA" id="ARBA00023015"/>
    </source>
</evidence>
<dbReference type="SUPFAM" id="SSF88946">
    <property type="entry name" value="Sigma2 domain of RNA polymerase sigma factors"/>
    <property type="match status" value="1"/>
</dbReference>
<protein>
    <submittedName>
        <fullName evidence="7">RNA polymerase subunit sigma-24</fullName>
    </submittedName>
</protein>
<evidence type="ECO:0000256" key="3">
    <source>
        <dbReference type="ARBA" id="ARBA00023082"/>
    </source>
</evidence>
<dbReference type="STRING" id="333138.LQ50_12785"/>
<evidence type="ECO:0000256" key="4">
    <source>
        <dbReference type="ARBA" id="ARBA00023163"/>
    </source>
</evidence>
<dbReference type="GO" id="GO:0016987">
    <property type="term" value="F:sigma factor activity"/>
    <property type="evidence" value="ECO:0007669"/>
    <property type="project" value="UniProtKB-KW"/>
</dbReference>
<proteinExistence type="inferred from homology"/>
<dbReference type="PANTHER" id="PTHR43133">
    <property type="entry name" value="RNA POLYMERASE ECF-TYPE SIGMA FACTO"/>
    <property type="match status" value="1"/>
</dbReference>
<dbReference type="EMBL" id="JRJU01000014">
    <property type="protein sequence ID" value="KHF39927.1"/>
    <property type="molecule type" value="Genomic_DNA"/>
</dbReference>
<evidence type="ECO:0000313" key="8">
    <source>
        <dbReference type="Proteomes" id="UP000030832"/>
    </source>
</evidence>
<keyword evidence="4" id="KW-0804">Transcription</keyword>
<feature type="domain" description="RNA polymerase sigma factor 70 region 4 type 2" evidence="6">
    <location>
        <begin position="109"/>
        <end position="160"/>
    </location>
</feature>
<accession>A0A0B0IGE9</accession>
<dbReference type="InterPro" id="IPR007627">
    <property type="entry name" value="RNA_pol_sigma70_r2"/>
</dbReference>
<name>A0A0B0IGE9_9BACI</name>
<dbReference type="SUPFAM" id="SSF88659">
    <property type="entry name" value="Sigma3 and sigma4 domains of RNA polymerase sigma factors"/>
    <property type="match status" value="1"/>
</dbReference>
<dbReference type="Pfam" id="PF08281">
    <property type="entry name" value="Sigma70_r4_2"/>
    <property type="match status" value="1"/>
</dbReference>
<dbReference type="NCBIfam" id="TIGR02937">
    <property type="entry name" value="sigma70-ECF"/>
    <property type="match status" value="1"/>
</dbReference>
<feature type="domain" description="RNA polymerase sigma-70 region 2" evidence="5">
    <location>
        <begin position="24"/>
        <end position="87"/>
    </location>
</feature>
<reference evidence="7 8" key="1">
    <citation type="submission" date="2014-09" db="EMBL/GenBank/DDBJ databases">
        <title>Genome sequencing and annotation of Bacillus Okhensis strain Kh10-101T.</title>
        <authorList>
            <person name="Prakash J.S."/>
        </authorList>
    </citation>
    <scope>NUCLEOTIDE SEQUENCE [LARGE SCALE GENOMIC DNA]</scope>
    <source>
        <strain evidence="8">Kh10-101T</strain>
    </source>
</reference>
<organism evidence="7 8">
    <name type="scientific">Halalkalibacter okhensis</name>
    <dbReference type="NCBI Taxonomy" id="333138"/>
    <lineage>
        <taxon>Bacteria</taxon>
        <taxon>Bacillati</taxon>
        <taxon>Bacillota</taxon>
        <taxon>Bacilli</taxon>
        <taxon>Bacillales</taxon>
        <taxon>Bacillaceae</taxon>
        <taxon>Halalkalibacter</taxon>
    </lineage>
</organism>
<dbReference type="Pfam" id="PF04542">
    <property type="entry name" value="Sigma70_r2"/>
    <property type="match status" value="1"/>
</dbReference>
<dbReference type="InterPro" id="IPR013249">
    <property type="entry name" value="RNA_pol_sigma70_r4_t2"/>
</dbReference>
<comment type="caution">
    <text evidence="7">The sequence shown here is derived from an EMBL/GenBank/DDBJ whole genome shotgun (WGS) entry which is preliminary data.</text>
</comment>
<dbReference type="InterPro" id="IPR039425">
    <property type="entry name" value="RNA_pol_sigma-70-like"/>
</dbReference>
<dbReference type="Gene3D" id="1.10.1740.10">
    <property type="match status" value="1"/>
</dbReference>
<evidence type="ECO:0000259" key="5">
    <source>
        <dbReference type="Pfam" id="PF04542"/>
    </source>
</evidence>
<keyword evidence="3" id="KW-0731">Sigma factor</keyword>
<evidence type="ECO:0000313" key="7">
    <source>
        <dbReference type="EMBL" id="KHF39927.1"/>
    </source>
</evidence>
<evidence type="ECO:0000256" key="1">
    <source>
        <dbReference type="ARBA" id="ARBA00010641"/>
    </source>
</evidence>
<dbReference type="OrthoDB" id="9782703at2"/>
<dbReference type="eggNOG" id="COG1595">
    <property type="taxonomic scope" value="Bacteria"/>
</dbReference>
<dbReference type="InterPro" id="IPR014284">
    <property type="entry name" value="RNA_pol_sigma-70_dom"/>
</dbReference>
<keyword evidence="8" id="KW-1185">Reference proteome</keyword>
<dbReference type="AlphaFoldDB" id="A0A0B0IGE9"/>
<comment type="similarity">
    <text evidence="1">Belongs to the sigma-70 factor family. ECF subfamily.</text>
</comment>
<dbReference type="Proteomes" id="UP000030832">
    <property type="component" value="Unassembled WGS sequence"/>
</dbReference>
<dbReference type="RefSeq" id="WP_034629462.1">
    <property type="nucleotide sequence ID" value="NZ_JRJU01000014.1"/>
</dbReference>